<dbReference type="InterPro" id="IPR036388">
    <property type="entry name" value="WH-like_DNA-bd_sf"/>
</dbReference>
<feature type="domain" description="HTH luxR-type" evidence="4">
    <location>
        <begin position="18"/>
        <end position="83"/>
    </location>
</feature>
<evidence type="ECO:0000259" key="4">
    <source>
        <dbReference type="PROSITE" id="PS50043"/>
    </source>
</evidence>
<dbReference type="AlphaFoldDB" id="A0AA96WK96"/>
<dbReference type="InterPro" id="IPR016032">
    <property type="entry name" value="Sig_transdc_resp-reg_C-effctor"/>
</dbReference>
<dbReference type="EMBL" id="CP053586">
    <property type="protein sequence ID" value="WNZ26769.1"/>
    <property type="molecule type" value="Genomic_DNA"/>
</dbReference>
<sequence>MQGKECVIVEDDSNQASASDGTALLTEREFQIVQLIAQGCSNKQVAHGLKISEWTVSTHLRRVFAKLGVDSRAAMVYRCSALLNSSKC</sequence>
<dbReference type="GO" id="GO:0006355">
    <property type="term" value="P:regulation of DNA-templated transcription"/>
    <property type="evidence" value="ECO:0007669"/>
    <property type="project" value="InterPro"/>
</dbReference>
<dbReference type="InterPro" id="IPR000792">
    <property type="entry name" value="Tscrpt_reg_LuxR_C"/>
</dbReference>
<dbReference type="GO" id="GO:0003677">
    <property type="term" value="F:DNA binding"/>
    <property type="evidence" value="ECO:0007669"/>
    <property type="project" value="UniProtKB-KW"/>
</dbReference>
<protein>
    <submittedName>
        <fullName evidence="5">Response regulator transcription factor</fullName>
    </submittedName>
</protein>
<evidence type="ECO:0000256" key="2">
    <source>
        <dbReference type="ARBA" id="ARBA00023125"/>
    </source>
</evidence>
<gene>
    <name evidence="5" type="ORF">HJG54_24250</name>
</gene>
<dbReference type="PRINTS" id="PR00038">
    <property type="entry name" value="HTHLUXR"/>
</dbReference>
<dbReference type="PANTHER" id="PTHR44688">
    <property type="entry name" value="DNA-BINDING TRANSCRIPTIONAL ACTIVATOR DEVR_DOSR"/>
    <property type="match status" value="1"/>
</dbReference>
<name>A0AA96WK96_9CYAN</name>
<dbReference type="Pfam" id="PF00196">
    <property type="entry name" value="GerE"/>
    <property type="match status" value="1"/>
</dbReference>
<evidence type="ECO:0000313" key="5">
    <source>
        <dbReference type="EMBL" id="WNZ26769.1"/>
    </source>
</evidence>
<reference evidence="5" key="1">
    <citation type="submission" date="2020-05" db="EMBL/GenBank/DDBJ databases">
        <authorList>
            <person name="Zhu T."/>
            <person name="Keshari N."/>
            <person name="Lu X."/>
        </authorList>
    </citation>
    <scope>NUCLEOTIDE SEQUENCE</scope>
    <source>
        <strain evidence="5">NK1-12</strain>
    </source>
</reference>
<keyword evidence="1" id="KW-0805">Transcription regulation</keyword>
<dbReference type="Gene3D" id="1.10.10.10">
    <property type="entry name" value="Winged helix-like DNA-binding domain superfamily/Winged helix DNA-binding domain"/>
    <property type="match status" value="1"/>
</dbReference>
<dbReference type="PANTHER" id="PTHR44688:SF16">
    <property type="entry name" value="DNA-BINDING TRANSCRIPTIONAL ACTIVATOR DEVR_DOSR"/>
    <property type="match status" value="1"/>
</dbReference>
<keyword evidence="3" id="KW-0804">Transcription</keyword>
<dbReference type="CDD" id="cd06170">
    <property type="entry name" value="LuxR_C_like"/>
    <property type="match status" value="1"/>
</dbReference>
<dbReference type="SUPFAM" id="SSF46894">
    <property type="entry name" value="C-terminal effector domain of the bipartite response regulators"/>
    <property type="match status" value="1"/>
</dbReference>
<dbReference type="SMART" id="SM00421">
    <property type="entry name" value="HTH_LUXR"/>
    <property type="match status" value="1"/>
</dbReference>
<keyword evidence="2" id="KW-0238">DNA-binding</keyword>
<evidence type="ECO:0000256" key="1">
    <source>
        <dbReference type="ARBA" id="ARBA00023015"/>
    </source>
</evidence>
<dbReference type="PROSITE" id="PS00622">
    <property type="entry name" value="HTH_LUXR_1"/>
    <property type="match status" value="1"/>
</dbReference>
<proteinExistence type="predicted"/>
<organism evidence="5">
    <name type="scientific">Leptolyngbya sp. NK1-12</name>
    <dbReference type="NCBI Taxonomy" id="2547451"/>
    <lineage>
        <taxon>Bacteria</taxon>
        <taxon>Bacillati</taxon>
        <taxon>Cyanobacteriota</taxon>
        <taxon>Cyanophyceae</taxon>
        <taxon>Leptolyngbyales</taxon>
        <taxon>Leptolyngbyaceae</taxon>
        <taxon>Leptolyngbya group</taxon>
        <taxon>Leptolyngbya</taxon>
    </lineage>
</organism>
<dbReference type="PROSITE" id="PS50043">
    <property type="entry name" value="HTH_LUXR_2"/>
    <property type="match status" value="1"/>
</dbReference>
<accession>A0AA96WK96</accession>
<evidence type="ECO:0000256" key="3">
    <source>
        <dbReference type="ARBA" id="ARBA00023163"/>
    </source>
</evidence>